<protein>
    <submittedName>
        <fullName evidence="9">Peptidase m18, aminopeptidase i</fullName>
    </submittedName>
</protein>
<dbReference type="GO" id="GO:0008270">
    <property type="term" value="F:zinc ion binding"/>
    <property type="evidence" value="ECO:0007669"/>
    <property type="project" value="InterPro"/>
</dbReference>
<dbReference type="Gene3D" id="3.40.630.10">
    <property type="entry name" value="Zn peptidases"/>
    <property type="match status" value="1"/>
</dbReference>
<keyword evidence="3 9" id="KW-0031">Aminopeptidase</keyword>
<organism evidence="9">
    <name type="scientific">hydrocarbon metagenome</name>
    <dbReference type="NCBI Taxonomy" id="938273"/>
    <lineage>
        <taxon>unclassified sequences</taxon>
        <taxon>metagenomes</taxon>
        <taxon>ecological metagenomes</taxon>
    </lineage>
</organism>
<comment type="caution">
    <text evidence="9">The sequence shown here is derived from an EMBL/GenBank/DDBJ whole genome shotgun (WGS) entry which is preliminary data.</text>
</comment>
<accession>A0A0W8E6T9</accession>
<name>A0A0W8E6T9_9ZZZZ</name>
<sequence length="461" mass="51224">MPDKIDQLEKNAWTVLLPEEVDAVHNFNQPYLDFLNQSKTEREAIEHIYQTARNHGFMPIEDCQQLKAGQKIVIKEKGKICALVVVGKDPIENGINIVASHIDSPRLDLKVRPLFEEDGLALLKTHYYGGIKKYQWLAIPLAIHGVVVKKNGQVVPIVIGENPEDPVLTISDLLPHLAKEQMEKKMSEAISGEGLNALAGSIPLNKEEKTPVKTYVLQMLKNQYDIEEEDFTSAEIELVPAFQAREVGLDRSMIGGYGQDDRVSAYASLRAVLEVKDPAKTALCIFVDKEEIGSVGNTGLHSLVIENIVIELMNLADKKNYLDIRRCLARSCALSADVNAAVDPNYPDVFEKRNCSFLTRGVVLTKFTGSRGKSESSDANPEFLGKIRKLFEDEKVSWQVGELGKVDIGGGGTVAQYMAYYGMEVVDCGVAVMGMHSPFEIVSKVDVYMSYKAYRAFMQSF</sequence>
<keyword evidence="4" id="KW-0645">Protease</keyword>
<comment type="similarity">
    <text evidence="2">Belongs to the peptidase M18 family.</text>
</comment>
<dbReference type="GO" id="GO:0006508">
    <property type="term" value="P:proteolysis"/>
    <property type="evidence" value="ECO:0007669"/>
    <property type="project" value="UniProtKB-KW"/>
</dbReference>
<dbReference type="GO" id="GO:0008237">
    <property type="term" value="F:metallopeptidase activity"/>
    <property type="evidence" value="ECO:0007669"/>
    <property type="project" value="UniProtKB-KW"/>
</dbReference>
<dbReference type="FunFam" id="2.30.250.10:FF:000006">
    <property type="entry name" value="Probable M18 family aminopeptidase 1"/>
    <property type="match status" value="1"/>
</dbReference>
<evidence type="ECO:0000256" key="5">
    <source>
        <dbReference type="ARBA" id="ARBA00022723"/>
    </source>
</evidence>
<dbReference type="GO" id="GO:0004177">
    <property type="term" value="F:aminopeptidase activity"/>
    <property type="evidence" value="ECO:0007669"/>
    <property type="project" value="UniProtKB-KW"/>
</dbReference>
<dbReference type="GO" id="GO:0005737">
    <property type="term" value="C:cytoplasm"/>
    <property type="evidence" value="ECO:0007669"/>
    <property type="project" value="UniProtKB-ARBA"/>
</dbReference>
<dbReference type="PRINTS" id="PR00932">
    <property type="entry name" value="AMINO1PTASE"/>
</dbReference>
<dbReference type="SUPFAM" id="SSF101821">
    <property type="entry name" value="Aminopeptidase/glucanase lid domain"/>
    <property type="match status" value="1"/>
</dbReference>
<keyword evidence="7" id="KW-0862">Zinc</keyword>
<dbReference type="Pfam" id="PF02127">
    <property type="entry name" value="Peptidase_M18"/>
    <property type="match status" value="1"/>
</dbReference>
<evidence type="ECO:0000256" key="3">
    <source>
        <dbReference type="ARBA" id="ARBA00022438"/>
    </source>
</evidence>
<dbReference type="PANTHER" id="PTHR28570">
    <property type="entry name" value="ASPARTYL AMINOPEPTIDASE"/>
    <property type="match status" value="1"/>
</dbReference>
<keyword evidence="6" id="KW-0378">Hydrolase</keyword>
<dbReference type="PANTHER" id="PTHR28570:SF2">
    <property type="entry name" value="M18 FAMILY AMINOPEPTIDASE 1-RELATED"/>
    <property type="match status" value="1"/>
</dbReference>
<evidence type="ECO:0000256" key="6">
    <source>
        <dbReference type="ARBA" id="ARBA00022801"/>
    </source>
</evidence>
<dbReference type="AlphaFoldDB" id="A0A0W8E6T9"/>
<evidence type="ECO:0000256" key="4">
    <source>
        <dbReference type="ARBA" id="ARBA00022670"/>
    </source>
</evidence>
<evidence type="ECO:0000313" key="9">
    <source>
        <dbReference type="EMBL" id="KUG04354.1"/>
    </source>
</evidence>
<keyword evidence="8" id="KW-0482">Metalloprotease</keyword>
<keyword evidence="5" id="KW-0479">Metal-binding</keyword>
<proteinExistence type="inferred from homology"/>
<evidence type="ECO:0000256" key="2">
    <source>
        <dbReference type="ARBA" id="ARBA00008290"/>
    </source>
</evidence>
<evidence type="ECO:0000256" key="8">
    <source>
        <dbReference type="ARBA" id="ARBA00023049"/>
    </source>
</evidence>
<gene>
    <name evidence="9" type="ORF">ASZ90_018225</name>
</gene>
<dbReference type="Gene3D" id="2.30.250.10">
    <property type="entry name" value="Aminopeptidase i, Domain 2"/>
    <property type="match status" value="1"/>
</dbReference>
<dbReference type="NCBIfam" id="NF002600">
    <property type="entry name" value="PRK02256.1"/>
    <property type="match status" value="1"/>
</dbReference>
<evidence type="ECO:0000256" key="1">
    <source>
        <dbReference type="ARBA" id="ARBA00001947"/>
    </source>
</evidence>
<dbReference type="InterPro" id="IPR001948">
    <property type="entry name" value="Peptidase_M18"/>
</dbReference>
<dbReference type="SUPFAM" id="SSF53187">
    <property type="entry name" value="Zn-dependent exopeptidases"/>
    <property type="match status" value="1"/>
</dbReference>
<reference evidence="9" key="1">
    <citation type="journal article" date="2015" name="Proc. Natl. Acad. Sci. U.S.A.">
        <title>Networks of energetic and metabolic interactions define dynamics in microbial communities.</title>
        <authorList>
            <person name="Embree M."/>
            <person name="Liu J.K."/>
            <person name="Al-Bassam M.M."/>
            <person name="Zengler K."/>
        </authorList>
    </citation>
    <scope>NUCLEOTIDE SEQUENCE</scope>
</reference>
<evidence type="ECO:0000256" key="7">
    <source>
        <dbReference type="ARBA" id="ARBA00022833"/>
    </source>
</evidence>
<dbReference type="EMBL" id="LNQE01001851">
    <property type="protein sequence ID" value="KUG04354.1"/>
    <property type="molecule type" value="Genomic_DNA"/>
</dbReference>
<comment type="cofactor">
    <cofactor evidence="1">
        <name>Zn(2+)</name>
        <dbReference type="ChEBI" id="CHEBI:29105"/>
    </cofactor>
</comment>
<dbReference type="InterPro" id="IPR023358">
    <property type="entry name" value="Peptidase_M18_dom2"/>
</dbReference>